<proteinExistence type="predicted"/>
<keyword evidence="2" id="KW-1185">Reference proteome</keyword>
<dbReference type="RefSeq" id="XP_003005493.1">
    <property type="nucleotide sequence ID" value="XM_003005447.1"/>
</dbReference>
<evidence type="ECO:0000313" key="1">
    <source>
        <dbReference type="EMBL" id="EEY17337.1"/>
    </source>
</evidence>
<dbReference type="Proteomes" id="UP000008698">
    <property type="component" value="Unassembled WGS sequence"/>
</dbReference>
<gene>
    <name evidence="1" type="ORF">VDBG_03446</name>
</gene>
<name>C9SFK4_VERA1</name>
<dbReference type="HOGENOM" id="CLU_3089051_0_0_1"/>
<dbReference type="EMBL" id="DS985217">
    <property type="protein sequence ID" value="EEY17337.1"/>
    <property type="molecule type" value="Genomic_DNA"/>
</dbReference>
<reference evidence="2" key="1">
    <citation type="journal article" date="2011" name="PLoS Pathog.">
        <title>Comparative genomics yields insights into niche adaptation of plant vascular wilt pathogens.</title>
        <authorList>
            <person name="Klosterman S.J."/>
            <person name="Subbarao K.V."/>
            <person name="Kang S."/>
            <person name="Veronese P."/>
            <person name="Gold S.E."/>
            <person name="Thomma B.P.H.J."/>
            <person name="Chen Z."/>
            <person name="Henrissat B."/>
            <person name="Lee Y.-H."/>
            <person name="Park J."/>
            <person name="Garcia-Pedrajas M.D."/>
            <person name="Barbara D.J."/>
            <person name="Anchieta A."/>
            <person name="de Jonge R."/>
            <person name="Santhanam P."/>
            <person name="Maruthachalam K."/>
            <person name="Atallah Z."/>
            <person name="Amyotte S.G."/>
            <person name="Paz Z."/>
            <person name="Inderbitzin P."/>
            <person name="Hayes R.J."/>
            <person name="Heiman D.I."/>
            <person name="Young S."/>
            <person name="Zeng Q."/>
            <person name="Engels R."/>
            <person name="Galagan J."/>
            <person name="Cuomo C.A."/>
            <person name="Dobinson K.F."/>
            <person name="Ma L.-J."/>
        </authorList>
    </citation>
    <scope>NUCLEOTIDE SEQUENCE [LARGE SCALE GENOMIC DNA]</scope>
    <source>
        <strain evidence="2">VaMs.102 / ATCC MYA-4576 / FGSC 10136</strain>
    </source>
</reference>
<dbReference type="GeneID" id="9532176"/>
<accession>C9SFK4</accession>
<dbReference type="AlphaFoldDB" id="C9SFK4"/>
<protein>
    <submittedName>
        <fullName evidence="1">Uncharacterized protein</fullName>
    </submittedName>
</protein>
<organism evidence="2">
    <name type="scientific">Verticillium alfalfae (strain VaMs.102 / ATCC MYA-4576 / FGSC 10136)</name>
    <name type="common">Verticillium wilt of alfalfa</name>
    <name type="synonym">Verticillium albo-atrum</name>
    <dbReference type="NCBI Taxonomy" id="526221"/>
    <lineage>
        <taxon>Eukaryota</taxon>
        <taxon>Fungi</taxon>
        <taxon>Dikarya</taxon>
        <taxon>Ascomycota</taxon>
        <taxon>Pezizomycotina</taxon>
        <taxon>Sordariomycetes</taxon>
        <taxon>Hypocreomycetidae</taxon>
        <taxon>Glomerellales</taxon>
        <taxon>Plectosphaerellaceae</taxon>
        <taxon>Verticillium</taxon>
    </lineage>
</organism>
<sequence length="52" mass="6258">MAKNDRAEPMVYVFPHRERTGNKHLPPNYEDYLHRKPISTLVISRTNKLFLY</sequence>
<evidence type="ECO:0000313" key="2">
    <source>
        <dbReference type="Proteomes" id="UP000008698"/>
    </source>
</evidence>
<dbReference type="KEGG" id="val:VDBG_03446"/>